<dbReference type="Gene3D" id="3.30.750.24">
    <property type="entry name" value="STAS domain"/>
    <property type="match status" value="1"/>
</dbReference>
<dbReference type="InterPro" id="IPR051932">
    <property type="entry name" value="Bact_StressResp_Reg"/>
</dbReference>
<dbReference type="Pfam" id="PF08448">
    <property type="entry name" value="PAS_4"/>
    <property type="match status" value="1"/>
</dbReference>
<evidence type="ECO:0000313" key="4">
    <source>
        <dbReference type="Proteomes" id="UP000248214"/>
    </source>
</evidence>
<proteinExistence type="predicted"/>
<accession>A0A323TCD8</accession>
<dbReference type="InterPro" id="IPR035965">
    <property type="entry name" value="PAS-like_dom_sf"/>
</dbReference>
<dbReference type="OrthoDB" id="2842384at2"/>
<dbReference type="PROSITE" id="PS50112">
    <property type="entry name" value="PAS"/>
    <property type="match status" value="1"/>
</dbReference>
<protein>
    <recommendedName>
        <fullName evidence="5">PAS domain-containing protein</fullName>
    </recommendedName>
</protein>
<reference evidence="3 4" key="1">
    <citation type="submission" date="2017-10" db="EMBL/GenBank/DDBJ databases">
        <title>Bacillus sp. nov., a halophilic bacterium isolated from a Keqin Lake.</title>
        <authorList>
            <person name="Wang H."/>
        </authorList>
    </citation>
    <scope>NUCLEOTIDE SEQUENCE [LARGE SCALE GENOMIC DNA]</scope>
    <source>
        <strain evidence="3 4">KQ-12</strain>
    </source>
</reference>
<dbReference type="Pfam" id="PF01740">
    <property type="entry name" value="STAS"/>
    <property type="match status" value="1"/>
</dbReference>
<keyword evidence="4" id="KW-1185">Reference proteome</keyword>
<dbReference type="Gene3D" id="3.30.450.20">
    <property type="entry name" value="PAS domain"/>
    <property type="match status" value="1"/>
</dbReference>
<dbReference type="PANTHER" id="PTHR33745">
    <property type="entry name" value="RSBT ANTAGONIST PROTEIN RSBS-RELATED"/>
    <property type="match status" value="1"/>
</dbReference>
<dbReference type="InterPro" id="IPR000014">
    <property type="entry name" value="PAS"/>
</dbReference>
<dbReference type="PANTHER" id="PTHR33745:SF8">
    <property type="entry name" value="BLUE-LIGHT PHOTORECEPTOR"/>
    <property type="match status" value="1"/>
</dbReference>
<evidence type="ECO:0000259" key="1">
    <source>
        <dbReference type="PROSITE" id="PS50112"/>
    </source>
</evidence>
<dbReference type="AlphaFoldDB" id="A0A323TCD8"/>
<feature type="domain" description="PAS" evidence="1">
    <location>
        <begin position="1"/>
        <end position="49"/>
    </location>
</feature>
<gene>
    <name evidence="3" type="ORF">CR194_13465</name>
</gene>
<evidence type="ECO:0008006" key="5">
    <source>
        <dbReference type="Google" id="ProtNLM"/>
    </source>
</evidence>
<name>A0A323TCD8_9BACI</name>
<evidence type="ECO:0000259" key="2">
    <source>
        <dbReference type="PROSITE" id="PS50801"/>
    </source>
</evidence>
<dbReference type="EMBL" id="PDOD01000003">
    <property type="protein sequence ID" value="PYZ92669.1"/>
    <property type="molecule type" value="Genomic_DNA"/>
</dbReference>
<organism evidence="3 4">
    <name type="scientific">Salipaludibacillus keqinensis</name>
    <dbReference type="NCBI Taxonomy" id="2045207"/>
    <lineage>
        <taxon>Bacteria</taxon>
        <taxon>Bacillati</taxon>
        <taxon>Bacillota</taxon>
        <taxon>Bacilli</taxon>
        <taxon>Bacillales</taxon>
        <taxon>Bacillaceae</taxon>
    </lineage>
</organism>
<dbReference type="Proteomes" id="UP000248214">
    <property type="component" value="Unassembled WGS sequence"/>
</dbReference>
<dbReference type="InterPro" id="IPR036513">
    <property type="entry name" value="STAS_dom_sf"/>
</dbReference>
<dbReference type="CDD" id="cd07041">
    <property type="entry name" value="STAS_RsbR_RsbS_like"/>
    <property type="match status" value="1"/>
</dbReference>
<dbReference type="RefSeq" id="WP_110610218.1">
    <property type="nucleotide sequence ID" value="NZ_PDOD01000003.1"/>
</dbReference>
<dbReference type="CDD" id="cd00130">
    <property type="entry name" value="PAS"/>
    <property type="match status" value="1"/>
</dbReference>
<dbReference type="SUPFAM" id="SSF52091">
    <property type="entry name" value="SpoIIaa-like"/>
    <property type="match status" value="1"/>
</dbReference>
<feature type="domain" description="STAS" evidence="2">
    <location>
        <begin position="141"/>
        <end position="238"/>
    </location>
</feature>
<dbReference type="InterPro" id="IPR002645">
    <property type="entry name" value="STAS_dom"/>
</dbReference>
<dbReference type="SUPFAM" id="SSF55785">
    <property type="entry name" value="PYP-like sensor domain (PAS domain)"/>
    <property type="match status" value="1"/>
</dbReference>
<evidence type="ECO:0000313" key="3">
    <source>
        <dbReference type="EMBL" id="PYZ92669.1"/>
    </source>
</evidence>
<comment type="caution">
    <text evidence="3">The sequence shown here is derived from an EMBL/GenBank/DDBJ whole genome shotgun (WGS) entry which is preliminary data.</text>
</comment>
<dbReference type="NCBIfam" id="TIGR00229">
    <property type="entry name" value="sensory_box"/>
    <property type="match status" value="1"/>
</dbReference>
<sequence length="262" mass="30707">MFKEMMDLFEESIIITNKNLHILYANQSYLTLFDMTFEELKGKHLHEIFPDTSDESRVTSQAMKAKENMNFRKVHMEWRGRKMVLRVQTKIHYDEQNEIEFVMTQIEDVTDDVKKQEEREATIKEMTVNIIPMTKEVGILPLQSINTEDQKDIIIDHTLEQCRDLNIQYLAIDLSSLHAIDEQLAYIIEQLLSTLKLLGVEVFLSGIHPKIVPSIHSRYTYLSKYSTHQTLHQAINELLRNTNVAVDHTPGRTRNLFQPSYK</sequence>
<dbReference type="InterPro" id="IPR013656">
    <property type="entry name" value="PAS_4"/>
</dbReference>
<dbReference type="PROSITE" id="PS50801">
    <property type="entry name" value="STAS"/>
    <property type="match status" value="1"/>
</dbReference>